<dbReference type="RefSeq" id="WP_289458726.1">
    <property type="nucleotide sequence ID" value="NZ_JAUCML010000004.1"/>
</dbReference>
<comment type="caution">
    <text evidence="2">The sequence shown here is derived from an EMBL/GenBank/DDBJ whole genome shotgun (WGS) entry which is preliminary data.</text>
</comment>
<dbReference type="Proteomes" id="UP001237823">
    <property type="component" value="Unassembled WGS sequence"/>
</dbReference>
<sequence length="108" mass="11919">MLGAAEASTLVCSACGLKGDTAALLQERDLADLLQDLRSEEVAEPAKGRRRSRPPGMMQITPQTLNRSIQQVGLKTHTADGAVYVNADQRRDIWRGKWMRNANQQRGT</sequence>
<evidence type="ECO:0000256" key="1">
    <source>
        <dbReference type="SAM" id="MobiDB-lite"/>
    </source>
</evidence>
<proteinExistence type="predicted"/>
<reference evidence="2 3" key="1">
    <citation type="submission" date="2023-06" db="EMBL/GenBank/DDBJ databases">
        <authorList>
            <person name="Feng G."/>
            <person name="Li J."/>
            <person name="Zhu H."/>
        </authorList>
    </citation>
    <scope>NUCLEOTIDE SEQUENCE [LARGE SCALE GENOMIC DNA]</scope>
    <source>
        <strain evidence="2 3">RHCKG23</strain>
    </source>
</reference>
<feature type="region of interest" description="Disordered" evidence="1">
    <location>
        <begin position="40"/>
        <end position="60"/>
    </location>
</feature>
<evidence type="ECO:0000313" key="3">
    <source>
        <dbReference type="Proteomes" id="UP001237823"/>
    </source>
</evidence>
<gene>
    <name evidence="2" type="ORF">QUG92_08585</name>
</gene>
<dbReference type="EMBL" id="JAUCML010000004">
    <property type="protein sequence ID" value="MDM7885161.1"/>
    <property type="molecule type" value="Genomic_DNA"/>
</dbReference>
<name>A0ABT7T6F8_9MICO</name>
<organism evidence="2 3">
    <name type="scientific">Curtobacterium citri</name>
    <dbReference type="NCBI Taxonomy" id="3055139"/>
    <lineage>
        <taxon>Bacteria</taxon>
        <taxon>Bacillati</taxon>
        <taxon>Actinomycetota</taxon>
        <taxon>Actinomycetes</taxon>
        <taxon>Micrococcales</taxon>
        <taxon>Microbacteriaceae</taxon>
        <taxon>Curtobacterium</taxon>
    </lineage>
</organism>
<keyword evidence="3" id="KW-1185">Reference proteome</keyword>
<accession>A0ABT7T6F8</accession>
<protein>
    <submittedName>
        <fullName evidence="2">Uncharacterized protein</fullName>
    </submittedName>
</protein>
<evidence type="ECO:0000313" key="2">
    <source>
        <dbReference type="EMBL" id="MDM7885161.1"/>
    </source>
</evidence>